<evidence type="ECO:0000256" key="4">
    <source>
        <dbReference type="ARBA" id="ARBA00022989"/>
    </source>
</evidence>
<keyword evidence="3 6" id="KW-0812">Transmembrane</keyword>
<evidence type="ECO:0000256" key="2">
    <source>
        <dbReference type="ARBA" id="ARBA00022475"/>
    </source>
</evidence>
<proteinExistence type="predicted"/>
<dbReference type="InterPro" id="IPR050250">
    <property type="entry name" value="Macrolide_Exporter_MacB"/>
</dbReference>
<keyword evidence="2" id="KW-1003">Cell membrane</keyword>
<comment type="subcellular location">
    <subcellularLocation>
        <location evidence="1">Cell membrane</location>
        <topology evidence="1">Multi-pass membrane protein</topology>
    </subcellularLocation>
</comment>
<dbReference type="InterPro" id="IPR003838">
    <property type="entry name" value="ABC3_permease_C"/>
</dbReference>
<evidence type="ECO:0000256" key="1">
    <source>
        <dbReference type="ARBA" id="ARBA00004651"/>
    </source>
</evidence>
<evidence type="ECO:0000259" key="8">
    <source>
        <dbReference type="Pfam" id="PF12704"/>
    </source>
</evidence>
<evidence type="ECO:0000256" key="3">
    <source>
        <dbReference type="ARBA" id="ARBA00022692"/>
    </source>
</evidence>
<feature type="transmembrane region" description="Helical" evidence="6">
    <location>
        <begin position="346"/>
        <end position="365"/>
    </location>
</feature>
<feature type="transmembrane region" description="Helical" evidence="6">
    <location>
        <begin position="432"/>
        <end position="455"/>
    </location>
</feature>
<dbReference type="PANTHER" id="PTHR30572">
    <property type="entry name" value="MEMBRANE COMPONENT OF TRANSPORTER-RELATED"/>
    <property type="match status" value="1"/>
</dbReference>
<protein>
    <submittedName>
        <fullName evidence="9">ABC transporter permease</fullName>
    </submittedName>
</protein>
<keyword evidence="4 6" id="KW-1133">Transmembrane helix</keyword>
<feature type="transmembrane region" description="Helical" evidence="6">
    <location>
        <begin position="736"/>
        <end position="755"/>
    </location>
</feature>
<feature type="transmembrane region" description="Helical" evidence="6">
    <location>
        <begin position="687"/>
        <end position="708"/>
    </location>
</feature>
<accession>A0ABQ3I568</accession>
<comment type="caution">
    <text evidence="9">The sequence shown here is derived from an EMBL/GenBank/DDBJ whole genome shotgun (WGS) entry which is preliminary data.</text>
</comment>
<dbReference type="InterPro" id="IPR025857">
    <property type="entry name" value="MacB_PCD"/>
</dbReference>
<feature type="domain" description="MacB-like periplasmic core" evidence="8">
    <location>
        <begin position="20"/>
        <end position="242"/>
    </location>
</feature>
<dbReference type="Pfam" id="PF02687">
    <property type="entry name" value="FtsX"/>
    <property type="match status" value="2"/>
</dbReference>
<evidence type="ECO:0000313" key="10">
    <source>
        <dbReference type="Proteomes" id="UP000658258"/>
    </source>
</evidence>
<evidence type="ECO:0000313" key="9">
    <source>
        <dbReference type="EMBL" id="GHE63636.1"/>
    </source>
</evidence>
<keyword evidence="5 6" id="KW-0472">Membrane</keyword>
<feature type="transmembrane region" description="Helical" evidence="6">
    <location>
        <begin position="385"/>
        <end position="412"/>
    </location>
</feature>
<feature type="transmembrane region" description="Helical" evidence="6">
    <location>
        <begin position="767"/>
        <end position="788"/>
    </location>
</feature>
<keyword evidence="10" id="KW-1185">Reference proteome</keyword>
<evidence type="ECO:0000256" key="6">
    <source>
        <dbReference type="SAM" id="Phobius"/>
    </source>
</evidence>
<feature type="domain" description="ABC3 transporter permease C-terminal" evidence="7">
    <location>
        <begin position="297"/>
        <end position="412"/>
    </location>
</feature>
<organism evidence="9 10">
    <name type="scientific">Roseivirga thermotolerans</name>
    <dbReference type="NCBI Taxonomy" id="1758176"/>
    <lineage>
        <taxon>Bacteria</taxon>
        <taxon>Pseudomonadati</taxon>
        <taxon>Bacteroidota</taxon>
        <taxon>Cytophagia</taxon>
        <taxon>Cytophagales</taxon>
        <taxon>Roseivirgaceae</taxon>
        <taxon>Roseivirga</taxon>
    </lineage>
</organism>
<dbReference type="RefSeq" id="WP_189629969.1">
    <property type="nucleotide sequence ID" value="NZ_BNAG01000002.1"/>
</dbReference>
<evidence type="ECO:0000259" key="7">
    <source>
        <dbReference type="Pfam" id="PF02687"/>
    </source>
</evidence>
<feature type="transmembrane region" description="Helical" evidence="6">
    <location>
        <begin position="21"/>
        <end position="41"/>
    </location>
</feature>
<evidence type="ECO:0000256" key="5">
    <source>
        <dbReference type="ARBA" id="ARBA00023136"/>
    </source>
</evidence>
<name>A0ABQ3I568_9BACT</name>
<reference evidence="10" key="1">
    <citation type="journal article" date="2019" name="Int. J. Syst. Evol. Microbiol.">
        <title>The Global Catalogue of Microorganisms (GCM) 10K type strain sequencing project: providing services to taxonomists for standard genome sequencing and annotation.</title>
        <authorList>
            <consortium name="The Broad Institute Genomics Platform"/>
            <consortium name="The Broad Institute Genome Sequencing Center for Infectious Disease"/>
            <person name="Wu L."/>
            <person name="Ma J."/>
        </authorList>
    </citation>
    <scope>NUCLEOTIDE SEQUENCE [LARGE SCALE GENOMIC DNA]</scope>
    <source>
        <strain evidence="10">CGMCC 1.15111</strain>
    </source>
</reference>
<sequence length="807" mass="90860">MLKNYLITAYRSLKRNKAYTILNVLGLTLGITCFVLVGLYVENEWSHDRFISHPSYRFLLTEQTGDGEERTYGTVGVKTFNTIEEQISGVEDILMARDHGAGPLLVEHDQVKFKSRKFFFSEPEFFDYFDIELLQGNAQTALAEPQNVVINASTARRIFGEANPIGEMLHFSGSMNFTVQVTGVIEDVKNSHLQFDFLFNFNLRDEKEDYQIIREGFANSVYGYFTLSEGVAPEEVAGRIKAYYKELYRDNAEVYAALDRESYVLQPVHDIYFGSNHVTFDEGFKKGNKDNLLLLATIGFFILTIACMNYINASTAKAIKRVKEIGVRKVFGAYRIQLFSQFMGEALLVTLLAVLFSILLTDLALPYFENFMQTSFRHHLLANPVYWWGLFFILILVTLLAGTYPAVFVSGLKPGESLRQGLRPGWLRGNGLRSLLVGTQLFFAALLMSSIFLILKQNKFLMLRELGFSKNDILIVPNNSQKVADQLTTYKNELLKSPYIYAATTGMDVLGFGSTNNSGTAVLDGQSIDRAPVSTYFTVGMDFLEIQEIEVVAGRSFAPGHAADSSAVLVNEAFVRANGLSIEQVLEQRLRLYGPESGRRPIIGVVKDFNFQSLHSKVAPAVFTVSGKTNWFWTIKIDPNRKKEAIAHVKNSWEAIETNYPMGYWFLEDNINGFYEEETKLQKAIQVFAILCIVISCLGIYGLTAYTIERRIKEIGVRKVLGAGVKQLVWLVNQKFVYLFAIAFLASVPLVYYFIDQWLQSFAYRINIGVSAFALAGLTVLVVLFLTVSIQAVKAALCNPAQTLRSE</sequence>
<dbReference type="EMBL" id="BNAG01000002">
    <property type="protein sequence ID" value="GHE63636.1"/>
    <property type="molecule type" value="Genomic_DNA"/>
</dbReference>
<dbReference type="Proteomes" id="UP000658258">
    <property type="component" value="Unassembled WGS sequence"/>
</dbReference>
<gene>
    <name evidence="9" type="ORF">GCM10011340_18760</name>
</gene>
<feature type="domain" description="ABC3 transporter permease C-terminal" evidence="7">
    <location>
        <begin position="687"/>
        <end position="789"/>
    </location>
</feature>
<dbReference type="PANTHER" id="PTHR30572:SF18">
    <property type="entry name" value="ABC-TYPE MACROLIDE FAMILY EXPORT SYSTEM PERMEASE COMPONENT 2"/>
    <property type="match status" value="1"/>
</dbReference>
<dbReference type="Pfam" id="PF12704">
    <property type="entry name" value="MacB_PCD"/>
    <property type="match status" value="1"/>
</dbReference>
<feature type="transmembrane region" description="Helical" evidence="6">
    <location>
        <begin position="292"/>
        <end position="311"/>
    </location>
</feature>